<reference evidence="1" key="1">
    <citation type="submission" date="2020-02" db="EMBL/GenBank/DDBJ databases">
        <authorList>
            <person name="Meier V. D."/>
        </authorList>
    </citation>
    <scope>NUCLEOTIDE SEQUENCE</scope>
    <source>
        <strain evidence="1">AVDCRST_MAG18</strain>
    </source>
</reference>
<dbReference type="AlphaFoldDB" id="A0A6J4V2F1"/>
<organism evidence="1">
    <name type="scientific">uncultured Thermomicrobiales bacterium</name>
    <dbReference type="NCBI Taxonomy" id="1645740"/>
    <lineage>
        <taxon>Bacteria</taxon>
        <taxon>Pseudomonadati</taxon>
        <taxon>Thermomicrobiota</taxon>
        <taxon>Thermomicrobia</taxon>
        <taxon>Thermomicrobiales</taxon>
        <taxon>environmental samples</taxon>
    </lineage>
</organism>
<accession>A0A6J4V2F1</accession>
<evidence type="ECO:0000313" key="1">
    <source>
        <dbReference type="EMBL" id="CAA9564893.1"/>
    </source>
</evidence>
<gene>
    <name evidence="1" type="ORF">AVDCRST_MAG18-1395</name>
</gene>
<sequence>MYMLRITQRPDALTKPEFHAALRSWLTASRARTIGEPGKSKGRVWLLVTDGIRFYRFGADTTRQAVAGYLHSVEKYGDDVMWGIRSMGASNRQQVVFGPHQLAEHEFELFAYGQ</sequence>
<protein>
    <submittedName>
        <fullName evidence="1">Uncharacterized protein</fullName>
    </submittedName>
</protein>
<proteinExistence type="predicted"/>
<name>A0A6J4V2F1_9BACT</name>
<dbReference type="EMBL" id="CADCWN010000103">
    <property type="protein sequence ID" value="CAA9564893.1"/>
    <property type="molecule type" value="Genomic_DNA"/>
</dbReference>